<sequence>DYCSGDPCYHGTCIGGSSNYSCNCYAGYTGRRCDSDINECASYPCQHGVCQNKQNNYSCTCTSGYTGRNCELDIECHSNPCQNGGICTDDQNSGHTCHCPTGFTGNNCEKEPYVMIKPTVSLADTRTVNEGSSLLTIPCYAEGIPIPSVTWESLDKPSLPYNARQLGHFLIFKNVSSIDGGHYVCTAKNKVGIDIKVVQVIVKTRYIKPHVSPLIHAPSTIQVKYYTEARITCNVTGYPSPTVAWIHNDIPVKSSGNTLIIHSVTNATIGTYTCIAKNDAGSSRANIQLKVIYDVPKIISPPLTSVILAGQSHKFTCIATGHPEPTIIWTYKMFTKHTTDMPLHQLHNHGSVLTLCSINTQESGLLTCSAKNEFGEDHVSVSVIVRSQNPVG</sequence>
<dbReference type="OrthoDB" id="6156699at2759"/>
<feature type="disulfide bond" evidence="14">
    <location>
        <begin position="24"/>
        <end position="33"/>
    </location>
</feature>
<dbReference type="InterPro" id="IPR013098">
    <property type="entry name" value="Ig_I-set"/>
</dbReference>
<dbReference type="PANTHER" id="PTHR45080">
    <property type="entry name" value="CONTACTIN 5"/>
    <property type="match status" value="1"/>
</dbReference>
<keyword evidence="5" id="KW-0597">Phosphoprotein</keyword>
<evidence type="ECO:0000256" key="13">
    <source>
        <dbReference type="ARBA" id="ARBA00023180"/>
    </source>
</evidence>
<comment type="caution">
    <text evidence="17">The sequence shown here is derived from an EMBL/GenBank/DDBJ whole genome shotgun (WGS) entry which is preliminary data.</text>
</comment>
<dbReference type="PANTHER" id="PTHR45080:SF8">
    <property type="entry name" value="IG-LIKE DOMAIN-CONTAINING PROTEIN"/>
    <property type="match status" value="1"/>
</dbReference>
<dbReference type="InterPro" id="IPR013783">
    <property type="entry name" value="Ig-like_fold"/>
</dbReference>
<evidence type="ECO:0000256" key="11">
    <source>
        <dbReference type="ARBA" id="ARBA00023136"/>
    </source>
</evidence>
<dbReference type="PROSITE" id="PS00010">
    <property type="entry name" value="ASX_HYDROXYL"/>
    <property type="match status" value="1"/>
</dbReference>
<dbReference type="GO" id="GO:0051241">
    <property type="term" value="P:negative regulation of multicellular organismal process"/>
    <property type="evidence" value="ECO:0007669"/>
    <property type="project" value="UniProtKB-ARBA"/>
</dbReference>
<feature type="domain" description="EGF-like" evidence="15">
    <location>
        <begin position="72"/>
        <end position="109"/>
    </location>
</feature>
<dbReference type="GO" id="GO:0080090">
    <property type="term" value="P:regulation of primary metabolic process"/>
    <property type="evidence" value="ECO:0007669"/>
    <property type="project" value="UniProtKB-ARBA"/>
</dbReference>
<feature type="non-terminal residue" evidence="17">
    <location>
        <position position="392"/>
    </location>
</feature>
<comment type="subcellular location">
    <subcellularLocation>
        <location evidence="1">Apical cell membrane</location>
        <topology evidence="1">Single-pass type I membrane protein</topology>
    </subcellularLocation>
</comment>
<dbReference type="Gene3D" id="2.10.25.10">
    <property type="entry name" value="Laminin"/>
    <property type="match status" value="3"/>
</dbReference>
<keyword evidence="18" id="KW-1185">Reference proteome</keyword>
<dbReference type="FunFam" id="2.10.25.10:FF:000565">
    <property type="entry name" value="Predicted protein"/>
    <property type="match status" value="1"/>
</dbReference>
<dbReference type="GO" id="GO:0030182">
    <property type="term" value="P:neuron differentiation"/>
    <property type="evidence" value="ECO:0007669"/>
    <property type="project" value="UniProtKB-ARBA"/>
</dbReference>
<dbReference type="GO" id="GO:0060255">
    <property type="term" value="P:regulation of macromolecule metabolic process"/>
    <property type="evidence" value="ECO:0007669"/>
    <property type="project" value="UniProtKB-ARBA"/>
</dbReference>
<dbReference type="PROSITE" id="PS50026">
    <property type="entry name" value="EGF_3"/>
    <property type="match status" value="3"/>
</dbReference>
<dbReference type="Pfam" id="PF07679">
    <property type="entry name" value="I-set"/>
    <property type="match status" value="2"/>
</dbReference>
<dbReference type="Pfam" id="PF00008">
    <property type="entry name" value="EGF"/>
    <property type="match status" value="2"/>
</dbReference>
<dbReference type="EMBL" id="UYJE01005618">
    <property type="protein sequence ID" value="VDI38760.1"/>
    <property type="molecule type" value="Genomic_DNA"/>
</dbReference>
<feature type="domain" description="Ig-like" evidence="16">
    <location>
        <begin position="112"/>
        <end position="189"/>
    </location>
</feature>
<dbReference type="InterPro" id="IPR009030">
    <property type="entry name" value="Growth_fac_rcpt_cys_sf"/>
</dbReference>
<dbReference type="InterPro" id="IPR003598">
    <property type="entry name" value="Ig_sub2"/>
</dbReference>
<keyword evidence="10" id="KW-1133">Transmembrane helix</keyword>
<dbReference type="GO" id="GO:0016324">
    <property type="term" value="C:apical plasma membrane"/>
    <property type="evidence" value="ECO:0007669"/>
    <property type="project" value="UniProtKB-SubCell"/>
</dbReference>
<dbReference type="InterPro" id="IPR003599">
    <property type="entry name" value="Ig_sub"/>
</dbReference>
<evidence type="ECO:0000256" key="12">
    <source>
        <dbReference type="ARBA" id="ARBA00023157"/>
    </source>
</evidence>
<dbReference type="InterPro" id="IPR018097">
    <property type="entry name" value="EGF_Ca-bd_CS"/>
</dbReference>
<dbReference type="InterPro" id="IPR036179">
    <property type="entry name" value="Ig-like_dom_sf"/>
</dbReference>
<evidence type="ECO:0000256" key="9">
    <source>
        <dbReference type="ARBA" id="ARBA00022782"/>
    </source>
</evidence>
<evidence type="ECO:0000256" key="1">
    <source>
        <dbReference type="ARBA" id="ARBA00004247"/>
    </source>
</evidence>
<dbReference type="Gene3D" id="2.60.40.10">
    <property type="entry name" value="Immunoglobulins"/>
    <property type="match status" value="3"/>
</dbReference>
<keyword evidence="6" id="KW-0812">Transmembrane</keyword>
<dbReference type="PROSITE" id="PS50835">
    <property type="entry name" value="IG_LIKE"/>
    <property type="match status" value="3"/>
</dbReference>
<dbReference type="CDD" id="cd00054">
    <property type="entry name" value="EGF_CA"/>
    <property type="match status" value="3"/>
</dbReference>
<dbReference type="PRINTS" id="PR00010">
    <property type="entry name" value="EGFBLOOD"/>
</dbReference>
<keyword evidence="9" id="KW-0221">Differentiation</keyword>
<dbReference type="GO" id="GO:0007156">
    <property type="term" value="P:homophilic cell adhesion via plasma membrane adhesion molecules"/>
    <property type="evidence" value="ECO:0007669"/>
    <property type="project" value="TreeGrafter"/>
</dbReference>
<comment type="caution">
    <text evidence="14">Lacks conserved residue(s) required for the propagation of feature annotation.</text>
</comment>
<dbReference type="InterPro" id="IPR001881">
    <property type="entry name" value="EGF-like_Ca-bd_dom"/>
</dbReference>
<feature type="domain" description="Ig-like" evidence="16">
    <location>
        <begin position="296"/>
        <end position="382"/>
    </location>
</feature>
<evidence type="ECO:0000313" key="18">
    <source>
        <dbReference type="Proteomes" id="UP000596742"/>
    </source>
</evidence>
<evidence type="ECO:0000256" key="2">
    <source>
        <dbReference type="ARBA" id="ARBA00022473"/>
    </source>
</evidence>
<dbReference type="PROSITE" id="PS01186">
    <property type="entry name" value="EGF_2"/>
    <property type="match status" value="3"/>
</dbReference>
<keyword evidence="4 14" id="KW-0245">EGF-like domain</keyword>
<keyword evidence="11" id="KW-0472">Membrane</keyword>
<dbReference type="InterPro" id="IPR000742">
    <property type="entry name" value="EGF"/>
</dbReference>
<feature type="disulfide bond" evidence="14">
    <location>
        <begin position="61"/>
        <end position="70"/>
    </location>
</feature>
<feature type="disulfide bond" evidence="14">
    <location>
        <begin position="3"/>
        <end position="13"/>
    </location>
</feature>
<reference evidence="17" key="1">
    <citation type="submission" date="2018-11" db="EMBL/GenBank/DDBJ databases">
        <authorList>
            <person name="Alioto T."/>
            <person name="Alioto T."/>
        </authorList>
    </citation>
    <scope>NUCLEOTIDE SEQUENCE</scope>
</reference>
<dbReference type="GO" id="GO:0009967">
    <property type="term" value="P:positive regulation of signal transduction"/>
    <property type="evidence" value="ECO:0007669"/>
    <property type="project" value="UniProtKB-ARBA"/>
</dbReference>
<feature type="domain" description="EGF-like" evidence="15">
    <location>
        <begin position="1"/>
        <end position="34"/>
    </location>
</feature>
<evidence type="ECO:0000259" key="15">
    <source>
        <dbReference type="PROSITE" id="PS50026"/>
    </source>
</evidence>
<dbReference type="GO" id="GO:0051093">
    <property type="term" value="P:negative regulation of developmental process"/>
    <property type="evidence" value="ECO:0007669"/>
    <property type="project" value="UniProtKB-ARBA"/>
</dbReference>
<dbReference type="SMART" id="SM00181">
    <property type="entry name" value="EGF"/>
    <property type="match status" value="3"/>
</dbReference>
<dbReference type="SMART" id="SM00408">
    <property type="entry name" value="IGc2"/>
    <property type="match status" value="3"/>
</dbReference>
<evidence type="ECO:0000256" key="10">
    <source>
        <dbReference type="ARBA" id="ARBA00022989"/>
    </source>
</evidence>
<evidence type="ECO:0000256" key="14">
    <source>
        <dbReference type="PROSITE-ProRule" id="PRU00076"/>
    </source>
</evidence>
<evidence type="ECO:0000256" key="4">
    <source>
        <dbReference type="ARBA" id="ARBA00022536"/>
    </source>
</evidence>
<gene>
    <name evidence="17" type="ORF">MGAL_10B019444</name>
</gene>
<accession>A0A8B6ERH2</accession>
<evidence type="ECO:0000256" key="8">
    <source>
        <dbReference type="ARBA" id="ARBA00022737"/>
    </source>
</evidence>
<dbReference type="GO" id="GO:0048592">
    <property type="term" value="P:eye morphogenesis"/>
    <property type="evidence" value="ECO:0007669"/>
    <property type="project" value="UniProtKB-ARBA"/>
</dbReference>
<organism evidence="17 18">
    <name type="scientific">Mytilus galloprovincialis</name>
    <name type="common">Mediterranean mussel</name>
    <dbReference type="NCBI Taxonomy" id="29158"/>
    <lineage>
        <taxon>Eukaryota</taxon>
        <taxon>Metazoa</taxon>
        <taxon>Spiralia</taxon>
        <taxon>Lophotrochozoa</taxon>
        <taxon>Mollusca</taxon>
        <taxon>Bivalvia</taxon>
        <taxon>Autobranchia</taxon>
        <taxon>Pteriomorphia</taxon>
        <taxon>Mytilida</taxon>
        <taxon>Mytiloidea</taxon>
        <taxon>Mytilidae</taxon>
        <taxon>Mytilinae</taxon>
        <taxon>Mytilus</taxon>
    </lineage>
</organism>
<dbReference type="InterPro" id="IPR050958">
    <property type="entry name" value="Cell_Adh-Cytoskel_Orgn"/>
</dbReference>
<dbReference type="SMART" id="SM00409">
    <property type="entry name" value="IG"/>
    <property type="match status" value="3"/>
</dbReference>
<evidence type="ECO:0000313" key="17">
    <source>
        <dbReference type="EMBL" id="VDI38760.1"/>
    </source>
</evidence>
<dbReference type="SUPFAM" id="SSF57184">
    <property type="entry name" value="Growth factor receptor domain"/>
    <property type="match status" value="1"/>
</dbReference>
<dbReference type="AlphaFoldDB" id="A0A8B6ERH2"/>
<evidence type="ECO:0000256" key="5">
    <source>
        <dbReference type="ARBA" id="ARBA00022553"/>
    </source>
</evidence>
<keyword evidence="8" id="KW-0677">Repeat</keyword>
<keyword evidence="3" id="KW-1003">Cell membrane</keyword>
<dbReference type="GO" id="GO:0048468">
    <property type="term" value="P:cell development"/>
    <property type="evidence" value="ECO:0007669"/>
    <property type="project" value="UniProtKB-ARBA"/>
</dbReference>
<evidence type="ECO:0000256" key="7">
    <source>
        <dbReference type="ARBA" id="ARBA00022729"/>
    </source>
</evidence>
<feature type="disulfide bond" evidence="14">
    <location>
        <begin position="99"/>
        <end position="108"/>
    </location>
</feature>
<dbReference type="SMART" id="SM00179">
    <property type="entry name" value="EGF_CA"/>
    <property type="match status" value="3"/>
</dbReference>
<dbReference type="PROSITE" id="PS01187">
    <property type="entry name" value="EGF_CA"/>
    <property type="match status" value="1"/>
</dbReference>
<protein>
    <submittedName>
        <fullName evidence="17">Uncharacterized protein</fullName>
    </submittedName>
</protein>
<feature type="disulfide bond" evidence="14">
    <location>
        <begin position="40"/>
        <end position="50"/>
    </location>
</feature>
<evidence type="ECO:0000256" key="6">
    <source>
        <dbReference type="ARBA" id="ARBA00022692"/>
    </source>
</evidence>
<feature type="domain" description="Ig-like" evidence="16">
    <location>
        <begin position="209"/>
        <end position="290"/>
    </location>
</feature>
<dbReference type="Pfam" id="PF13927">
    <property type="entry name" value="Ig_3"/>
    <property type="match status" value="1"/>
</dbReference>
<name>A0A8B6ERH2_MYTGA</name>
<evidence type="ECO:0000259" key="16">
    <source>
        <dbReference type="PROSITE" id="PS50835"/>
    </source>
</evidence>
<keyword evidence="12 14" id="KW-1015">Disulfide bond</keyword>
<dbReference type="SUPFAM" id="SSF48726">
    <property type="entry name" value="Immunoglobulin"/>
    <property type="match status" value="3"/>
</dbReference>
<evidence type="ECO:0000256" key="3">
    <source>
        <dbReference type="ARBA" id="ARBA00022475"/>
    </source>
</evidence>
<dbReference type="InterPro" id="IPR007110">
    <property type="entry name" value="Ig-like_dom"/>
</dbReference>
<keyword evidence="7" id="KW-0732">Signal</keyword>
<feature type="domain" description="EGF-like" evidence="15">
    <location>
        <begin position="36"/>
        <end position="71"/>
    </location>
</feature>
<keyword evidence="13" id="KW-0325">Glycoprotein</keyword>
<dbReference type="Proteomes" id="UP000596742">
    <property type="component" value="Unassembled WGS sequence"/>
</dbReference>
<dbReference type="InterPro" id="IPR000152">
    <property type="entry name" value="EGF-type_Asp/Asn_hydroxyl_site"/>
</dbReference>
<dbReference type="PROSITE" id="PS00022">
    <property type="entry name" value="EGF_1"/>
    <property type="match status" value="3"/>
</dbReference>
<dbReference type="GO" id="GO:0003002">
    <property type="term" value="P:regionalization"/>
    <property type="evidence" value="ECO:0007669"/>
    <property type="project" value="UniProtKB-ARBA"/>
</dbReference>
<dbReference type="GO" id="GO:0005509">
    <property type="term" value="F:calcium ion binding"/>
    <property type="evidence" value="ECO:0007669"/>
    <property type="project" value="InterPro"/>
</dbReference>
<keyword evidence="2" id="KW-0217">Developmental protein</keyword>
<dbReference type="GO" id="GO:0008593">
    <property type="term" value="P:regulation of Notch signaling pathway"/>
    <property type="evidence" value="ECO:0007669"/>
    <property type="project" value="UniProtKB-ARBA"/>
</dbReference>
<proteinExistence type="predicted"/>
<dbReference type="FunFam" id="2.10.25.10:FF:000255">
    <property type="entry name" value="Sushi, nidogen and EGF-like domains 1"/>
    <property type="match status" value="1"/>
</dbReference>